<accession>Q2RUE0</accession>
<dbReference type="Pfam" id="PF07484">
    <property type="entry name" value="Collar"/>
    <property type="match status" value="1"/>
</dbReference>
<dbReference type="EMBL" id="CP000230">
    <property type="protein sequence ID" value="ABC22255.1"/>
    <property type="molecule type" value="Genomic_DNA"/>
</dbReference>
<keyword evidence="3" id="KW-1185">Reference proteome</keyword>
<dbReference type="STRING" id="269796.Rru_A1454"/>
<evidence type="ECO:0000259" key="1">
    <source>
        <dbReference type="Pfam" id="PF07484"/>
    </source>
</evidence>
<sequence>MVDAYLGEIRLFAGNWVPQQFVACDGSLLPIKQNEALFAVLGTVFGGDSVATFGVPDLRGRVPLHKGQGTGLTPRVLGQAVGTETVTVAAAEMPAHNHTLFACSDPATANSPINALPATAPAGYTQFVTNQPGQTLTKLQLAEAAISTEGGGLAHANVMPSLALTFILCSQGIFPVKQ</sequence>
<dbReference type="PATRIC" id="fig|269796.9.peg.1525"/>
<dbReference type="InterPro" id="IPR037053">
    <property type="entry name" value="Phage_tail_collar_dom_sf"/>
</dbReference>
<dbReference type="SUPFAM" id="SSF88874">
    <property type="entry name" value="Receptor-binding domain of short tail fibre protein gp12"/>
    <property type="match status" value="1"/>
</dbReference>
<reference evidence="2 3" key="1">
    <citation type="journal article" date="2011" name="Stand. Genomic Sci.">
        <title>Complete genome sequence of Rhodospirillum rubrum type strain (S1).</title>
        <authorList>
            <person name="Munk A.C."/>
            <person name="Copeland A."/>
            <person name="Lucas S."/>
            <person name="Lapidus A."/>
            <person name="Del Rio T.G."/>
            <person name="Barry K."/>
            <person name="Detter J.C."/>
            <person name="Hammon N."/>
            <person name="Israni S."/>
            <person name="Pitluck S."/>
            <person name="Brettin T."/>
            <person name="Bruce D."/>
            <person name="Han C."/>
            <person name="Tapia R."/>
            <person name="Gilna P."/>
            <person name="Schmutz J."/>
            <person name="Larimer F."/>
            <person name="Land M."/>
            <person name="Kyrpides N.C."/>
            <person name="Mavromatis K."/>
            <person name="Richardson P."/>
            <person name="Rohde M."/>
            <person name="Goker M."/>
            <person name="Klenk H.P."/>
            <person name="Zhang Y."/>
            <person name="Roberts G.P."/>
            <person name="Reslewic S."/>
            <person name="Schwartz D.C."/>
        </authorList>
    </citation>
    <scope>NUCLEOTIDE SEQUENCE [LARGE SCALE GENOMIC DNA]</scope>
    <source>
        <strain evidence="3">ATCC 11170 / ATH 1.1.1 / DSM 467 / LMG 4362 / NCIMB 8255 / S1</strain>
    </source>
</reference>
<dbReference type="Proteomes" id="UP000001929">
    <property type="component" value="Chromosome"/>
</dbReference>
<dbReference type="InterPro" id="IPR011083">
    <property type="entry name" value="Phage_tail_collar_dom"/>
</dbReference>
<evidence type="ECO:0000313" key="3">
    <source>
        <dbReference type="Proteomes" id="UP000001929"/>
    </source>
</evidence>
<proteinExistence type="predicted"/>
<dbReference type="eggNOG" id="COG4675">
    <property type="taxonomic scope" value="Bacteria"/>
</dbReference>
<dbReference type="RefSeq" id="WP_011389208.1">
    <property type="nucleotide sequence ID" value="NC_007643.1"/>
</dbReference>
<dbReference type="Gene3D" id="3.90.1340.10">
    <property type="entry name" value="Phage tail collar domain"/>
    <property type="match status" value="1"/>
</dbReference>
<dbReference type="KEGG" id="rru:Rru_A1454"/>
<dbReference type="EnsemblBacteria" id="ABC22255">
    <property type="protein sequence ID" value="ABC22255"/>
    <property type="gene ID" value="Rru_A1454"/>
</dbReference>
<feature type="domain" description="Phage tail collar" evidence="1">
    <location>
        <begin position="7"/>
        <end position="63"/>
    </location>
</feature>
<dbReference type="PhylomeDB" id="Q2RUE0"/>
<gene>
    <name evidence="2" type="ordered locus">Rru_A1454</name>
</gene>
<organism evidence="2 3">
    <name type="scientific">Rhodospirillum rubrum (strain ATCC 11170 / ATH 1.1.1 / DSM 467 / LMG 4362 / NCIMB 8255 / S1)</name>
    <dbReference type="NCBI Taxonomy" id="269796"/>
    <lineage>
        <taxon>Bacteria</taxon>
        <taxon>Pseudomonadati</taxon>
        <taxon>Pseudomonadota</taxon>
        <taxon>Alphaproteobacteria</taxon>
        <taxon>Rhodospirillales</taxon>
        <taxon>Rhodospirillaceae</taxon>
        <taxon>Rhodospirillum</taxon>
    </lineage>
</organism>
<dbReference type="AlphaFoldDB" id="Q2RUE0"/>
<evidence type="ECO:0000313" key="2">
    <source>
        <dbReference type="EMBL" id="ABC22255.1"/>
    </source>
</evidence>
<protein>
    <submittedName>
        <fullName evidence="2">Phage Tail Collar</fullName>
    </submittedName>
</protein>
<name>Q2RUE0_RHORT</name>
<dbReference type="HOGENOM" id="CLU_087872_1_1_5"/>